<sequence>MKLRKGNKVEVWRSTKGKIDSWFPGKIISVDRDEYIVKYELLLNVEGEAVVEKVHQEDVRPQPPPRKEDGEWMLGDLAEVFDSHCWRVGKIVKVLRRNRFVIRLFDCIQLKEFHQSSLRVRQAWQNYKWVLIGKVSGGAEKIWNSFIHDSSKYPLGLGMGSPQQVIKREINYREKEGQEHLKTFHHGRTLQRNHNCQFDGAIVELGSKRRKMTANGEGCDVQLMRTLPFSKQVDAVSCAKANEGKSCTLAYSGKCAKTEKSSNYSVIPFSMPAQIAEDSDGCSVASCSSNDLPEYMLQTARKSFKDSTESSCDDAESLCPSASWREYLPSEDALEANVRELELRAYRRTLQALYASGPLSWEQESLLTNLRISLHISNEEHLILLKQLLSAQDS</sequence>
<name>A0A2G5DPE5_AQUCA</name>
<accession>A0A2G5DPE5</accession>
<dbReference type="PANTHER" id="PTHR31917">
    <property type="entry name" value="AGENET DOMAIN-CONTAINING PROTEIN-RELATED"/>
    <property type="match status" value="1"/>
</dbReference>
<dbReference type="CDD" id="cd20405">
    <property type="entry name" value="Tudor_Agenet_AtDUF_rpt1_3"/>
    <property type="match status" value="1"/>
</dbReference>
<comment type="subcellular location">
    <subcellularLocation>
        <location evidence="1">Nucleus</location>
    </subcellularLocation>
</comment>
<dbReference type="InterPro" id="IPR005491">
    <property type="entry name" value="ENT_dom"/>
</dbReference>
<dbReference type="SMART" id="SM00743">
    <property type="entry name" value="Agenet"/>
    <property type="match status" value="2"/>
</dbReference>
<dbReference type="InterPro" id="IPR014002">
    <property type="entry name" value="Agenet_dom_plant"/>
</dbReference>
<keyword evidence="5" id="KW-1185">Reference proteome</keyword>
<evidence type="ECO:0000256" key="2">
    <source>
        <dbReference type="ARBA" id="ARBA00023242"/>
    </source>
</evidence>
<dbReference type="InterPro" id="IPR036142">
    <property type="entry name" value="ENT_dom-like_sf"/>
</dbReference>
<dbReference type="SMART" id="SM01191">
    <property type="entry name" value="ENT"/>
    <property type="match status" value="1"/>
</dbReference>
<keyword evidence="2" id="KW-0539">Nucleus</keyword>
<gene>
    <name evidence="4" type="ORF">AQUCO_01700564v1</name>
</gene>
<dbReference type="GO" id="GO:0005634">
    <property type="term" value="C:nucleus"/>
    <property type="evidence" value="ECO:0007669"/>
    <property type="project" value="UniProtKB-SubCell"/>
</dbReference>
<dbReference type="STRING" id="218851.A0A2G5DPE5"/>
<evidence type="ECO:0000313" key="5">
    <source>
        <dbReference type="Proteomes" id="UP000230069"/>
    </source>
</evidence>
<dbReference type="SUPFAM" id="SSF158639">
    <property type="entry name" value="ENT-like"/>
    <property type="match status" value="1"/>
</dbReference>
<dbReference type="Pfam" id="PF05641">
    <property type="entry name" value="Agenet"/>
    <property type="match status" value="1"/>
</dbReference>
<organism evidence="4 5">
    <name type="scientific">Aquilegia coerulea</name>
    <name type="common">Rocky mountain columbine</name>
    <dbReference type="NCBI Taxonomy" id="218851"/>
    <lineage>
        <taxon>Eukaryota</taxon>
        <taxon>Viridiplantae</taxon>
        <taxon>Streptophyta</taxon>
        <taxon>Embryophyta</taxon>
        <taxon>Tracheophyta</taxon>
        <taxon>Spermatophyta</taxon>
        <taxon>Magnoliopsida</taxon>
        <taxon>Ranunculales</taxon>
        <taxon>Ranunculaceae</taxon>
        <taxon>Thalictroideae</taxon>
        <taxon>Aquilegia</taxon>
    </lineage>
</organism>
<feature type="domain" description="ENT" evidence="3">
    <location>
        <begin position="334"/>
        <end position="394"/>
    </location>
</feature>
<evidence type="ECO:0000313" key="4">
    <source>
        <dbReference type="EMBL" id="PIA45107.1"/>
    </source>
</evidence>
<dbReference type="InParanoid" id="A0A2G5DPE5"/>
<reference evidence="4 5" key="1">
    <citation type="submission" date="2017-09" db="EMBL/GenBank/DDBJ databases">
        <title>WGS assembly of Aquilegia coerulea Goldsmith.</title>
        <authorList>
            <person name="Hodges S."/>
            <person name="Kramer E."/>
            <person name="Nordborg M."/>
            <person name="Tomkins J."/>
            <person name="Borevitz J."/>
            <person name="Derieg N."/>
            <person name="Yan J."/>
            <person name="Mihaltcheva S."/>
            <person name="Hayes R.D."/>
            <person name="Rokhsar D."/>
        </authorList>
    </citation>
    <scope>NUCLEOTIDE SEQUENCE [LARGE SCALE GENOMIC DNA]</scope>
    <source>
        <strain evidence="5">cv. Goldsmith</strain>
    </source>
</reference>
<dbReference type="EMBL" id="KZ305034">
    <property type="protein sequence ID" value="PIA45107.1"/>
    <property type="molecule type" value="Genomic_DNA"/>
</dbReference>
<evidence type="ECO:0000259" key="3">
    <source>
        <dbReference type="PROSITE" id="PS51138"/>
    </source>
</evidence>
<dbReference type="Pfam" id="PF03735">
    <property type="entry name" value="ENT"/>
    <property type="match status" value="1"/>
</dbReference>
<dbReference type="Proteomes" id="UP000230069">
    <property type="component" value="Unassembled WGS sequence"/>
</dbReference>
<dbReference type="PANTHER" id="PTHR31917:SF59">
    <property type="entry name" value="ENT DOMAIN-CONTAINING PROTEIN"/>
    <property type="match status" value="1"/>
</dbReference>
<dbReference type="Gene3D" id="1.10.1240.40">
    <property type="entry name" value="ENT domain"/>
    <property type="match status" value="1"/>
</dbReference>
<evidence type="ECO:0000256" key="1">
    <source>
        <dbReference type="ARBA" id="ARBA00004123"/>
    </source>
</evidence>
<dbReference type="PROSITE" id="PS51138">
    <property type="entry name" value="ENT"/>
    <property type="match status" value="1"/>
</dbReference>
<dbReference type="InterPro" id="IPR008395">
    <property type="entry name" value="Agenet-like_dom"/>
</dbReference>
<proteinExistence type="predicted"/>
<dbReference type="AlphaFoldDB" id="A0A2G5DPE5"/>
<protein>
    <recommendedName>
        <fullName evidence="3">ENT domain-containing protein</fullName>
    </recommendedName>
</protein>
<dbReference type="OrthoDB" id="663550at2759"/>